<comment type="caution">
    <text evidence="4">The sequence shown here is derived from an EMBL/GenBank/DDBJ whole genome shotgun (WGS) entry which is preliminary data.</text>
</comment>
<organism evidence="4 5">
    <name type="scientific">Nocardioides turkmenicus</name>
    <dbReference type="NCBI Taxonomy" id="2711220"/>
    <lineage>
        <taxon>Bacteria</taxon>
        <taxon>Bacillati</taxon>
        <taxon>Actinomycetota</taxon>
        <taxon>Actinomycetes</taxon>
        <taxon>Propionibacteriales</taxon>
        <taxon>Nocardioidaceae</taxon>
        <taxon>Nocardioides</taxon>
    </lineage>
</organism>
<evidence type="ECO:0000256" key="2">
    <source>
        <dbReference type="SAM" id="MobiDB-lite"/>
    </source>
</evidence>
<keyword evidence="3" id="KW-0812">Transmembrane</keyword>
<evidence type="ECO:0000256" key="1">
    <source>
        <dbReference type="ARBA" id="ARBA00022801"/>
    </source>
</evidence>
<dbReference type="RefSeq" id="WP_165112744.1">
    <property type="nucleotide sequence ID" value="NZ_JAALAA010000019.1"/>
</dbReference>
<feature type="transmembrane region" description="Helical" evidence="3">
    <location>
        <begin position="12"/>
        <end position="33"/>
    </location>
</feature>
<reference evidence="4 5" key="1">
    <citation type="submission" date="2020-02" db="EMBL/GenBank/DDBJ databases">
        <title>Whole-genome analyses of novel actinobacteria.</title>
        <authorList>
            <person name="Sahin N."/>
        </authorList>
    </citation>
    <scope>NUCLEOTIDE SEQUENCE [LARGE SCALE GENOMIC DNA]</scope>
    <source>
        <strain evidence="4 5">KC13</strain>
    </source>
</reference>
<keyword evidence="3" id="KW-1133">Transmembrane helix</keyword>
<dbReference type="GO" id="GO:0016787">
    <property type="term" value="F:hydrolase activity"/>
    <property type="evidence" value="ECO:0007669"/>
    <property type="project" value="UniProtKB-KW"/>
</dbReference>
<sequence length="222" mass="23923">MNTPAPAPGRGLLAYLGLACSVLLITAGLAIGLGTGPGEGPSGPAAPRATDPRVPETHPAYLSREGVDEDAPVRLEIPAIGIDQRLLRLGLDKHKQLQVPTMAQADRPGWYRYSPIPGDIGPSVIAGHVDTTEGPAVFYRLRELDKGDTIRVHRADGQLAVFTVTKVRLVRKSRFPTKEVYGPIRYAGLRLITCGGGYNQDRGGYQRNLVVFAKLERPLNDA</sequence>
<evidence type="ECO:0000313" key="5">
    <source>
        <dbReference type="Proteomes" id="UP000483261"/>
    </source>
</evidence>
<keyword evidence="1" id="KW-0378">Hydrolase</keyword>
<evidence type="ECO:0000313" key="4">
    <source>
        <dbReference type="EMBL" id="NGN95071.1"/>
    </source>
</evidence>
<dbReference type="Pfam" id="PF04203">
    <property type="entry name" value="Sortase"/>
    <property type="match status" value="1"/>
</dbReference>
<gene>
    <name evidence="4" type="ORF">G5C66_20325</name>
</gene>
<keyword evidence="3" id="KW-0472">Membrane</keyword>
<dbReference type="InterPro" id="IPR023365">
    <property type="entry name" value="Sortase_dom-sf"/>
</dbReference>
<keyword evidence="5" id="KW-1185">Reference proteome</keyword>
<dbReference type="Gene3D" id="2.40.260.10">
    <property type="entry name" value="Sortase"/>
    <property type="match status" value="1"/>
</dbReference>
<dbReference type="AlphaFoldDB" id="A0A6M1R8Y4"/>
<dbReference type="CDD" id="cd05829">
    <property type="entry name" value="Sortase_F"/>
    <property type="match status" value="1"/>
</dbReference>
<proteinExistence type="predicted"/>
<dbReference type="NCBIfam" id="NF033748">
    <property type="entry name" value="class_F_sortase"/>
    <property type="match status" value="1"/>
</dbReference>
<dbReference type="InterPro" id="IPR005754">
    <property type="entry name" value="Sortase"/>
</dbReference>
<feature type="region of interest" description="Disordered" evidence="2">
    <location>
        <begin position="38"/>
        <end position="57"/>
    </location>
</feature>
<name>A0A6M1R8Y4_9ACTN</name>
<dbReference type="InterPro" id="IPR042001">
    <property type="entry name" value="Sortase_F"/>
</dbReference>
<evidence type="ECO:0000256" key="3">
    <source>
        <dbReference type="SAM" id="Phobius"/>
    </source>
</evidence>
<dbReference type="SUPFAM" id="SSF63817">
    <property type="entry name" value="Sortase"/>
    <property type="match status" value="1"/>
</dbReference>
<dbReference type="EMBL" id="JAALAA010000019">
    <property type="protein sequence ID" value="NGN95071.1"/>
    <property type="molecule type" value="Genomic_DNA"/>
</dbReference>
<accession>A0A6M1R8Y4</accession>
<protein>
    <submittedName>
        <fullName evidence="4">Class F sortase</fullName>
    </submittedName>
</protein>
<dbReference type="Proteomes" id="UP000483261">
    <property type="component" value="Unassembled WGS sequence"/>
</dbReference>